<dbReference type="Gene3D" id="2.170.270.10">
    <property type="entry name" value="SET domain"/>
    <property type="match status" value="1"/>
</dbReference>
<dbReference type="Pfam" id="PF05964">
    <property type="entry name" value="FYRN"/>
    <property type="match status" value="1"/>
</dbReference>
<feature type="compositionally biased region" description="Low complexity" evidence="18">
    <location>
        <begin position="1947"/>
        <end position="1960"/>
    </location>
</feature>
<dbReference type="InterPro" id="IPR046341">
    <property type="entry name" value="SET_dom_sf"/>
</dbReference>
<feature type="region of interest" description="Disordered" evidence="18">
    <location>
        <begin position="1294"/>
        <end position="1317"/>
    </location>
</feature>
<feature type="compositionally biased region" description="Low complexity" evidence="18">
    <location>
        <begin position="1914"/>
        <end position="1926"/>
    </location>
</feature>
<feature type="compositionally biased region" description="Polar residues" evidence="18">
    <location>
        <begin position="3281"/>
        <end position="3290"/>
    </location>
</feature>
<protein>
    <recommendedName>
        <fullName evidence="15">[histone H3]-lysine(4) N-methyltransferase</fullName>
        <ecNumber evidence="15">2.1.1.364</ecNumber>
    </recommendedName>
</protein>
<dbReference type="PROSITE" id="PS51542">
    <property type="entry name" value="FYRN"/>
    <property type="match status" value="1"/>
</dbReference>
<keyword evidence="12" id="KW-0238">DNA-binding</keyword>
<dbReference type="PROSITE" id="PS51058">
    <property type="entry name" value="ZF_CXXC"/>
    <property type="match status" value="1"/>
</dbReference>
<dbReference type="InterPro" id="IPR011011">
    <property type="entry name" value="Znf_FYVE_PHD"/>
</dbReference>
<comment type="catalytic activity">
    <reaction evidence="16">
        <text>L-lysyl(4)-[histone H3] + S-adenosyl-L-methionine = N(6)-methyl-L-lysyl(4)-[histone H3] + S-adenosyl-L-homocysteine + H(+)</text>
        <dbReference type="Rhea" id="RHEA:60264"/>
        <dbReference type="Rhea" id="RHEA-COMP:15543"/>
        <dbReference type="Rhea" id="RHEA-COMP:15547"/>
        <dbReference type="ChEBI" id="CHEBI:15378"/>
        <dbReference type="ChEBI" id="CHEBI:29969"/>
        <dbReference type="ChEBI" id="CHEBI:57856"/>
        <dbReference type="ChEBI" id="CHEBI:59789"/>
        <dbReference type="ChEBI" id="CHEBI:61929"/>
        <dbReference type="EC" id="2.1.1.364"/>
    </reaction>
    <physiologicalReaction direction="left-to-right" evidence="16">
        <dbReference type="Rhea" id="RHEA:60265"/>
    </physiologicalReaction>
</comment>
<dbReference type="SMART" id="SM00542">
    <property type="entry name" value="FYRC"/>
    <property type="match status" value="1"/>
</dbReference>
<feature type="compositionally biased region" description="Basic and acidic residues" evidence="18">
    <location>
        <begin position="694"/>
        <end position="705"/>
    </location>
</feature>
<evidence type="ECO:0000256" key="14">
    <source>
        <dbReference type="ARBA" id="ARBA00023242"/>
    </source>
</evidence>
<evidence type="ECO:0000259" key="23">
    <source>
        <dbReference type="PROSITE" id="PS51058"/>
    </source>
</evidence>
<feature type="region of interest" description="Disordered" evidence="18">
    <location>
        <begin position="519"/>
        <end position="638"/>
    </location>
</feature>
<evidence type="ECO:0000256" key="11">
    <source>
        <dbReference type="ARBA" id="ARBA00023117"/>
    </source>
</evidence>
<evidence type="ECO:0000313" key="25">
    <source>
        <dbReference type="EMBL" id="CAH1263223.1"/>
    </source>
</evidence>
<evidence type="ECO:0000256" key="16">
    <source>
        <dbReference type="ARBA" id="ARBA00049353"/>
    </source>
</evidence>
<evidence type="ECO:0000256" key="18">
    <source>
        <dbReference type="SAM" id="MobiDB-lite"/>
    </source>
</evidence>
<feature type="domain" description="PHD-type" evidence="19">
    <location>
        <begin position="923"/>
        <end position="992"/>
    </location>
</feature>
<keyword evidence="8" id="KW-0862">Zinc</keyword>
<dbReference type="SMART" id="SM00541">
    <property type="entry name" value="FYRN"/>
    <property type="match status" value="1"/>
</dbReference>
<feature type="compositionally biased region" description="Low complexity" evidence="18">
    <location>
        <begin position="2148"/>
        <end position="2166"/>
    </location>
</feature>
<dbReference type="OrthoDB" id="308383at2759"/>
<evidence type="ECO:0000259" key="19">
    <source>
        <dbReference type="PROSITE" id="PS50016"/>
    </source>
</evidence>
<feature type="region of interest" description="Disordered" evidence="18">
    <location>
        <begin position="2068"/>
        <end position="2121"/>
    </location>
</feature>
<keyword evidence="3" id="KW-0808">Transferase</keyword>
<dbReference type="SUPFAM" id="SSF82199">
    <property type="entry name" value="SET domain"/>
    <property type="match status" value="1"/>
</dbReference>
<feature type="region of interest" description="Disordered" evidence="18">
    <location>
        <begin position="2776"/>
        <end position="2824"/>
    </location>
</feature>
<dbReference type="Gene3D" id="3.30.40.10">
    <property type="entry name" value="Zinc/RING finger domain, C3HC4 (zinc finger)"/>
    <property type="match status" value="3"/>
</dbReference>
<keyword evidence="6" id="KW-0677">Repeat</keyword>
<feature type="region of interest" description="Disordered" evidence="18">
    <location>
        <begin position="2337"/>
        <end position="2732"/>
    </location>
</feature>
<feature type="compositionally biased region" description="Polar residues" evidence="18">
    <location>
        <begin position="3259"/>
        <end position="3274"/>
    </location>
</feature>
<dbReference type="InterPro" id="IPR003889">
    <property type="entry name" value="FYrich_C"/>
</dbReference>
<feature type="compositionally biased region" description="Basic and acidic residues" evidence="18">
    <location>
        <begin position="137"/>
        <end position="171"/>
    </location>
</feature>
<feature type="compositionally biased region" description="Acidic residues" evidence="18">
    <location>
        <begin position="123"/>
        <end position="136"/>
    </location>
</feature>
<keyword evidence="4" id="KW-0949">S-adenosyl-L-methionine</keyword>
<feature type="compositionally biased region" description="Low complexity" evidence="18">
    <location>
        <begin position="3357"/>
        <end position="3370"/>
    </location>
</feature>
<feature type="compositionally biased region" description="Polar residues" evidence="18">
    <location>
        <begin position="2716"/>
        <end position="2732"/>
    </location>
</feature>
<dbReference type="Pfam" id="PF00628">
    <property type="entry name" value="PHD"/>
    <property type="match status" value="1"/>
</dbReference>
<evidence type="ECO:0000259" key="24">
    <source>
        <dbReference type="PROSITE" id="PS51805"/>
    </source>
</evidence>
<feature type="compositionally biased region" description="Low complexity" evidence="18">
    <location>
        <begin position="3329"/>
        <end position="3346"/>
    </location>
</feature>
<feature type="compositionally biased region" description="Polar residues" evidence="18">
    <location>
        <begin position="398"/>
        <end position="415"/>
    </location>
</feature>
<feature type="compositionally biased region" description="Pro residues" evidence="18">
    <location>
        <begin position="2814"/>
        <end position="2824"/>
    </location>
</feature>
<dbReference type="FunFam" id="3.30.40.10:FF:001155">
    <property type="entry name" value="Uncharacterized protein"/>
    <property type="match status" value="1"/>
</dbReference>
<dbReference type="InterPro" id="IPR001965">
    <property type="entry name" value="Znf_PHD"/>
</dbReference>
<dbReference type="PANTHER" id="PTHR45838">
    <property type="entry name" value="HISTONE-LYSINE-N-METHYLTRANSFERASE 2 KMT2 FAMILY MEMBER"/>
    <property type="match status" value="1"/>
</dbReference>
<dbReference type="InterPro" id="IPR003616">
    <property type="entry name" value="Post-SET_dom"/>
</dbReference>
<keyword evidence="26" id="KW-1185">Reference proteome</keyword>
<feature type="compositionally biased region" description="Low complexity" evidence="18">
    <location>
        <begin position="2071"/>
        <end position="2107"/>
    </location>
</feature>
<dbReference type="Pfam" id="PF00856">
    <property type="entry name" value="SET"/>
    <property type="match status" value="1"/>
</dbReference>
<feature type="region of interest" description="Disordered" evidence="18">
    <location>
        <begin position="1660"/>
        <end position="1708"/>
    </location>
</feature>
<feature type="region of interest" description="Disordered" evidence="18">
    <location>
        <begin position="3516"/>
        <end position="3543"/>
    </location>
</feature>
<dbReference type="InterPro" id="IPR013087">
    <property type="entry name" value="Znf_C2H2_type"/>
</dbReference>
<feature type="compositionally biased region" description="Basic and acidic residues" evidence="18">
    <location>
        <begin position="210"/>
        <end position="234"/>
    </location>
</feature>
<dbReference type="InterPro" id="IPR036427">
    <property type="entry name" value="Bromodomain-like_sf"/>
</dbReference>
<dbReference type="InterPro" id="IPR013083">
    <property type="entry name" value="Znf_RING/FYVE/PHD"/>
</dbReference>
<evidence type="ECO:0000256" key="12">
    <source>
        <dbReference type="ARBA" id="ARBA00023125"/>
    </source>
</evidence>
<feature type="region of interest" description="Disordered" evidence="18">
    <location>
        <begin position="668"/>
        <end position="721"/>
    </location>
</feature>
<feature type="compositionally biased region" description="Polar residues" evidence="18">
    <location>
        <begin position="2530"/>
        <end position="2539"/>
    </location>
</feature>
<feature type="domain" description="CXXC-type" evidence="23">
    <location>
        <begin position="715"/>
        <end position="762"/>
    </location>
</feature>
<evidence type="ECO:0000256" key="9">
    <source>
        <dbReference type="ARBA" id="ARBA00022853"/>
    </source>
</evidence>
<feature type="compositionally biased region" description="Basic and acidic residues" evidence="18">
    <location>
        <begin position="2520"/>
        <end position="2529"/>
    </location>
</feature>
<accession>A0A8J9ZTR7</accession>
<feature type="compositionally biased region" description="Basic and acidic residues" evidence="18">
    <location>
        <begin position="2565"/>
        <end position="2585"/>
    </location>
</feature>
<dbReference type="EMBL" id="OV696689">
    <property type="protein sequence ID" value="CAH1263223.1"/>
    <property type="molecule type" value="Genomic_DNA"/>
</dbReference>
<feature type="compositionally biased region" description="Low complexity" evidence="18">
    <location>
        <begin position="2035"/>
        <end position="2047"/>
    </location>
</feature>
<feature type="domain" description="PHD-type" evidence="19">
    <location>
        <begin position="875"/>
        <end position="926"/>
    </location>
</feature>
<feature type="region of interest" description="Disordered" evidence="18">
    <location>
        <begin position="1155"/>
        <end position="1182"/>
    </location>
</feature>
<feature type="compositionally biased region" description="Basic and acidic residues" evidence="18">
    <location>
        <begin position="451"/>
        <end position="470"/>
    </location>
</feature>
<feature type="domain" description="Post-SET" evidence="22">
    <location>
        <begin position="3910"/>
        <end position="3926"/>
    </location>
</feature>
<feature type="domain" description="SET" evidence="21">
    <location>
        <begin position="3786"/>
        <end position="3902"/>
    </location>
</feature>
<feature type="compositionally biased region" description="Low complexity" evidence="18">
    <location>
        <begin position="619"/>
        <end position="634"/>
    </location>
</feature>
<feature type="domain" description="PHD-type" evidence="24">
    <location>
        <begin position="1335"/>
        <end position="1443"/>
    </location>
</feature>
<dbReference type="SMART" id="SM00317">
    <property type="entry name" value="SET"/>
    <property type="match status" value="1"/>
</dbReference>
<evidence type="ECO:0000259" key="20">
    <source>
        <dbReference type="PROSITE" id="PS50157"/>
    </source>
</evidence>
<evidence type="ECO:0000259" key="21">
    <source>
        <dbReference type="PROSITE" id="PS50280"/>
    </source>
</evidence>
<feature type="compositionally biased region" description="Basic and acidic residues" evidence="18">
    <location>
        <begin position="1660"/>
        <end position="1669"/>
    </location>
</feature>
<dbReference type="PROSITE" id="PS51543">
    <property type="entry name" value="FYRC"/>
    <property type="match status" value="1"/>
</dbReference>
<dbReference type="InterPro" id="IPR002857">
    <property type="entry name" value="Znf_CXXC"/>
</dbReference>
<dbReference type="Pfam" id="PF02008">
    <property type="entry name" value="zf-CXXC"/>
    <property type="match status" value="1"/>
</dbReference>
<name>A0A8J9ZTR7_BRALA</name>
<dbReference type="CDD" id="cd15508">
    <property type="entry name" value="PHD3_KMT2A_like"/>
    <property type="match status" value="1"/>
</dbReference>
<keyword evidence="9" id="KW-0156">Chromatin regulator</keyword>
<keyword evidence="10" id="KW-0805">Transcription regulation</keyword>
<feature type="compositionally biased region" description="Acidic residues" evidence="18">
    <location>
        <begin position="70"/>
        <end position="85"/>
    </location>
</feature>
<dbReference type="EC" id="2.1.1.364" evidence="15"/>
<evidence type="ECO:0000256" key="13">
    <source>
        <dbReference type="ARBA" id="ARBA00023163"/>
    </source>
</evidence>
<evidence type="ECO:0000313" key="26">
    <source>
        <dbReference type="Proteomes" id="UP000838412"/>
    </source>
</evidence>
<evidence type="ECO:0000256" key="5">
    <source>
        <dbReference type="ARBA" id="ARBA00022723"/>
    </source>
</evidence>
<feature type="compositionally biased region" description="Basic and acidic residues" evidence="18">
    <location>
        <begin position="86"/>
        <end position="101"/>
    </location>
</feature>
<feature type="compositionally biased region" description="Basic and acidic residues" evidence="18">
    <location>
        <begin position="2678"/>
        <end position="2688"/>
    </location>
</feature>
<feature type="region of interest" description="Disordered" evidence="18">
    <location>
        <begin position="367"/>
        <end position="506"/>
    </location>
</feature>
<dbReference type="PROSITE" id="PS50868">
    <property type="entry name" value="POST_SET"/>
    <property type="match status" value="1"/>
</dbReference>
<keyword evidence="13" id="KW-0804">Transcription</keyword>
<dbReference type="CDD" id="cd15506">
    <property type="entry name" value="PHD1_KMT2A_like"/>
    <property type="match status" value="1"/>
</dbReference>
<evidence type="ECO:0000256" key="10">
    <source>
        <dbReference type="ARBA" id="ARBA00023015"/>
    </source>
</evidence>
<feature type="compositionally biased region" description="Basic residues" evidence="18">
    <location>
        <begin position="2437"/>
        <end position="2446"/>
    </location>
</feature>
<comment type="subcellular location">
    <subcellularLocation>
        <location evidence="1">Nucleus</location>
    </subcellularLocation>
</comment>
<dbReference type="SMART" id="SM00508">
    <property type="entry name" value="PostSET"/>
    <property type="match status" value="1"/>
</dbReference>
<feature type="region of interest" description="Disordered" evidence="18">
    <location>
        <begin position="3559"/>
        <end position="3590"/>
    </location>
</feature>
<feature type="domain" description="C2H2-type" evidence="20">
    <location>
        <begin position="2313"/>
        <end position="2338"/>
    </location>
</feature>
<reference evidence="25" key="1">
    <citation type="submission" date="2022-01" db="EMBL/GenBank/DDBJ databases">
        <authorList>
            <person name="Braso-Vives M."/>
        </authorList>
    </citation>
    <scope>NUCLEOTIDE SEQUENCE</scope>
</reference>
<feature type="region of interest" description="Disordered" evidence="18">
    <location>
        <begin position="3247"/>
        <end position="3384"/>
    </location>
</feature>
<evidence type="ECO:0000256" key="3">
    <source>
        <dbReference type="ARBA" id="ARBA00022679"/>
    </source>
</evidence>
<evidence type="ECO:0000256" key="4">
    <source>
        <dbReference type="ARBA" id="ARBA00022691"/>
    </source>
</evidence>
<dbReference type="PROSITE" id="PS51805">
    <property type="entry name" value="EPHD"/>
    <property type="match status" value="1"/>
</dbReference>
<feature type="region of interest" description="Disordered" evidence="18">
    <location>
        <begin position="1860"/>
        <end position="1880"/>
    </location>
</feature>
<keyword evidence="5" id="KW-0479">Metal-binding</keyword>
<feature type="compositionally biased region" description="Polar residues" evidence="18">
    <location>
        <begin position="2012"/>
        <end position="2022"/>
    </location>
</feature>
<feature type="compositionally biased region" description="Polar residues" evidence="18">
    <location>
        <begin position="2186"/>
        <end position="2208"/>
    </location>
</feature>
<dbReference type="SUPFAM" id="SSF57903">
    <property type="entry name" value="FYVE/PHD zinc finger"/>
    <property type="match status" value="3"/>
</dbReference>
<feature type="compositionally biased region" description="Basic and acidic residues" evidence="18">
    <location>
        <begin position="1681"/>
        <end position="1691"/>
    </location>
</feature>
<feature type="compositionally biased region" description="Low complexity" evidence="18">
    <location>
        <begin position="1692"/>
        <end position="1708"/>
    </location>
</feature>
<dbReference type="InterPro" id="IPR003888">
    <property type="entry name" value="FYrich_N"/>
</dbReference>
<dbReference type="Gene3D" id="1.20.920.10">
    <property type="entry name" value="Bromodomain-like"/>
    <property type="match status" value="1"/>
</dbReference>
<dbReference type="GO" id="GO:0032259">
    <property type="term" value="P:methylation"/>
    <property type="evidence" value="ECO:0007669"/>
    <property type="project" value="UniProtKB-KW"/>
</dbReference>
<feature type="compositionally biased region" description="Basic and acidic residues" evidence="18">
    <location>
        <begin position="249"/>
        <end position="271"/>
    </location>
</feature>
<evidence type="ECO:0000256" key="8">
    <source>
        <dbReference type="ARBA" id="ARBA00022833"/>
    </source>
</evidence>
<feature type="compositionally biased region" description="Polar residues" evidence="18">
    <location>
        <begin position="1929"/>
        <end position="1939"/>
    </location>
</feature>
<feature type="compositionally biased region" description="Polar residues" evidence="18">
    <location>
        <begin position="2415"/>
        <end position="2431"/>
    </location>
</feature>
<keyword evidence="7 17" id="KW-0863">Zinc-finger</keyword>
<evidence type="ECO:0000256" key="2">
    <source>
        <dbReference type="ARBA" id="ARBA00022603"/>
    </source>
</evidence>
<dbReference type="PROSITE" id="PS50157">
    <property type="entry name" value="ZINC_FINGER_C2H2_2"/>
    <property type="match status" value="1"/>
</dbReference>
<dbReference type="GO" id="GO:0008270">
    <property type="term" value="F:zinc ion binding"/>
    <property type="evidence" value="ECO:0007669"/>
    <property type="project" value="UniProtKB-KW"/>
</dbReference>
<evidence type="ECO:0000256" key="17">
    <source>
        <dbReference type="PROSITE-ProRule" id="PRU00509"/>
    </source>
</evidence>
<feature type="region of interest" description="Disordered" evidence="18">
    <location>
        <begin position="3006"/>
        <end position="3043"/>
    </location>
</feature>
<feature type="compositionally biased region" description="Basic residues" evidence="18">
    <location>
        <begin position="3291"/>
        <end position="3303"/>
    </location>
</feature>
<feature type="compositionally biased region" description="Low complexity" evidence="18">
    <location>
        <begin position="2790"/>
        <end position="2813"/>
    </location>
</feature>
<gene>
    <name evidence="25" type="primary">KMT2A</name>
    <name evidence="25" type="ORF">BLAG_LOCUS17975</name>
</gene>
<feature type="compositionally biased region" description="Polar residues" evidence="18">
    <location>
        <begin position="2167"/>
        <end position="2180"/>
    </location>
</feature>
<feature type="compositionally biased region" description="Polar residues" evidence="18">
    <location>
        <begin position="3559"/>
        <end position="3569"/>
    </location>
</feature>
<dbReference type="PROSITE" id="PS50280">
    <property type="entry name" value="SET"/>
    <property type="match status" value="1"/>
</dbReference>
<keyword evidence="2" id="KW-0489">Methyltransferase</keyword>
<feature type="region of interest" description="Disordered" evidence="18">
    <location>
        <begin position="2143"/>
        <end position="2226"/>
    </location>
</feature>
<evidence type="ECO:0000256" key="6">
    <source>
        <dbReference type="ARBA" id="ARBA00022737"/>
    </source>
</evidence>
<keyword evidence="14" id="KW-0539">Nucleus</keyword>
<feature type="region of interest" description="Disordered" evidence="18">
    <location>
        <begin position="69"/>
        <end position="336"/>
    </location>
</feature>
<dbReference type="GO" id="GO:0003677">
    <property type="term" value="F:DNA binding"/>
    <property type="evidence" value="ECO:0007669"/>
    <property type="project" value="UniProtKB-KW"/>
</dbReference>
<dbReference type="InterPro" id="IPR019787">
    <property type="entry name" value="Znf_PHD-finger"/>
</dbReference>
<evidence type="ECO:0000256" key="15">
    <source>
        <dbReference type="ARBA" id="ARBA00023620"/>
    </source>
</evidence>
<dbReference type="SMART" id="SM00249">
    <property type="entry name" value="PHD"/>
    <property type="match status" value="4"/>
</dbReference>
<sequence>MGFPPLFRFRGRPLRTAKMARLRFPGRPGKRFGRSNVKFGLDDFENLRDQSLDYVGSIERALKRFRDVYGDSDEDEDFEGFDPSELEVRSPPRRSERERVPSSRLSEFALDRQTLSSWMSQPGDEDEDEDVSDEDTPDRSPPTERRLSRNRSEESVRYKEAEAPRSKDSHTSIKGRVTKPKLQTIKIRIGADGKAIKVVRGRGRPPRTVDPPKVRRSLEKDVPKAVKKAIESKSARKVGRPQAVPIPRGKKEAKAKDITRKVELKRTERKPGRPQKHVRVLPMSKKVDKNVAKQLLQKAKMGNMRRNLRTGGSPPTPQSKAPGKFQLPPVSSRSSRIIKPRKRFIEDDDFYFPMKVPRLDLTMALAKDSPQTEEDMETRTAGRASKLKAQSIWKKSLCPSQHITSADMTQQSRTSILKPARLKLPHLTNQAGGVEATKSDDLGLEPEDEEKLEKLKLSRKPKENRADQSKKDRRNRKAGSPGDPDATPSGSVIPPHKGAVLGRKNSSILRRAKLKLSKAMKIQSKKEQLNKLQTQWQRDSKDSKEVQSPIQLRSFPLVQLNAIPGDASPTLGAQPAHKTDGEPQKVGKPSPPQQDATKVEGDSSSESSSSSDDDDEQSTESAESESLSSSVDSSRGPRIKHVCRRAAVALGKSLAVFPTDDKIRLSALPPKEKRRLLHKQKAEERSGTPDSDEVPNRVRTEEKPKRPLGLGSPPKSRRRRRCGTCAGCQRTEDCGKCPNCKDKTKFGGFNVKKQCCIHKKCRNPQPAGDEGVRPRNLVAVRRAKVPSRNSTPPVDGAANNRTKGLSVKRGNGKDNGNSKDKTAGPSTSGVHRPRPIRAGDNGKQLLKVDFKEEYDVENAWEGGMVILASTPLITRIVCYLCASAGQHEFLYCAVCCEAFHQFCLEEEERPLDGREQDWCCRRCRFCTVCGRQNGVIAEGRRALTGALSLSLPQLLQCHKCHDMYHGECLSPNYPTRPTKKKKIWICPKCVRCKSCGRTTPGQAYNAQWTHEFSLCQDCGKLFDMGNYCPICKKCYSDDDYESKMMQCGKCDSWVHAKCELLTDELYEVLSCIPDTVHYTCPSCTQTEPPEWRQAVQKELYTGFQQVLGTLLSHKSGEHLLYTAQEQTPTAEVTPAVTQEVQTAAEPAMEVITAEAQDKDTETEEELPAEGAEKKVETPEKKADDPKDLVAVRKQVEAMEYTSVSVFCTNLVRIIQGALSAAPDNSIMKTNTNIIRVLFIKQMERYFPWFDVQGCRLWEHNKNLPKGMLPNAVLPPSMEHDYAQWRVRPVGLDPTPQPSPLKVLTPRKHTSRQGGTCDLSGNTSVIPMEVGDPDDTRQCCLCARQGECKPNDAGRMLYAGQDDWVHANCALWSAEVYEEADGSLQNVHTAISRGRQMRCEQCSKLGATVGCCTRGCPANFHFMCARLEECLFQEDKKVFCKEHKDKVDGELVKEDSFEVNRRVCVNMDNIKLNRKWMRGLEPTIIQVLTGSMTVESLGELNDLSDTKDALLPVGFVCTRVYWSTYDARRRCIYTCRITEFRPEKPKPAIELNRTTAHEEPVSRDCFSQPLSPRKAHIISPSKLGKAHRNLSTEIEAASPSTIGDKTFHSPKSKVRRTSDGTYVLSVQDIEHGQAKLSSARTPKSLLDTTGSAISMKLAIRSAERKTERTRQKSGQHVLPESIHSEVSEDRSVQSDSSSDATSAVHSTPNANTTLSVVRTTQTTVVTTAQNVIVTTQSKVITTQSVKSYETVSQEGIVGVTLPNIGVFSPPPTNVLQPHGGGQVQRTLQPQVATPTPQPPLLPPLGCVRQPLLPSVTLAQRPSLKDTTPLLPCSQTSEVFQPHIPQQSKAIISSLIPEGQISSSGNACHTTSTQAPISVPNIPVDTGSSSLMAKDERPLLSVLPTAGSLPLEVSRSITNTSSSNSIDSGRPGTTLSSSVLPSRSMVMAGVSQTSSGRSSQQGGCEGSDGIKRAQESQDNENVACSSSQQNTTVSKGGSSHKESSSKSPDETSSVQKLPTASTSAGILPTSVPSHKQVGLTSVSSSGSSHMTVTVTLPTGVLPSLSQSLSLNKTTPTANNSTSVSNTLSAAVSSSPSSSTPSPSTTPTTADANHSGTPDAMLTRGNPVFYGSGLVKSAKLLRKLHNSPGRKAATASPPLSASPKLSQSSVVTKTGDSSATAMNAVNDKSALSTTEPSDPTSDVPTSNNRSCATPMRGVKALPTKSGNTGASIEPTFLQAFIDFSSKDHLTPNHVKPCVVQIADIRKEGLQKDTALYRGSQQPAGNKRVPNGDIGPQHGLIKGDSSDQIIDSSKPCCPKCKKQFVKKNQLQKHCRRCVDEMPESDDEYVPEKEVGALSDGPSDTDGDGKVRGRERYPRRSSRNRPVQYYDLETYGTSEDERSEGKLSGNESHSPRYRTRMSSGSGSDNVTSPTRSDPNRRGPGRPKKRHLTPPSLSSSWQAPEEGTPSVVSPSRPKFKEETLPSKRYSLRHPKAYSESEGNGGEVDNAALDHQERSLSQETSDDVEREKKESEGVSSKASPGNASKEVVSAKLEDNQGITDVPKVGNGTERKGKSEERKVTGGSKKGEVGQKTSAQGKSELDDVLPTDIVDFVLQNSSPHPGEHGNGLPPFPADESGTMSDSGKKKELESDMNDRKGPDGDATTADSAVTGKSVDGNTDCLKPLRTEKEKSHTPPALASGELTVNKTADSLKTPDVDTRGGQQNRVSTQTATSVNTKVVVQLPQPTSSGPTPPLPPVTTSQISLHALLKQPARYSVAILGSRKQPSSQTEKSPSKSPRLLPKPATTTTAALASAATPTPVPAGPAVPPLPAAPSPATFQTVLVTAPNPSAALQVPTVANQSAGCFFVNQQGMPVYLVPTPALTTQLQPQQLSIPVQAPRLQQMALSTSLGPGTQPYSLTAQAQPIGTVNHVSQQPLQQLLSPQRSPVSGELGKMSPSILSTGHVSPSTSLVSGSVTVQVPLLPASAQGQATIISSPRVKDLLEKQRIVLGSPQKPNSSPAPQQTANPTVTDNMTRRRMESNSIGSQTQFVRNAMSMGTKPNLNTSQGMGIMTLQNQTMMTVNNTGNLNKSPPNAQTVMWTPHMFSSLLQSANKPVGSPLVSPIQMPTSSPISLQSPVNSVPTNIVSPPQPSILSTGGLSNSVMNSSGSQGTAAMGDIISANAALLSLAQLQHAQMQPMVNANAQKTTLLQNNLPQVNLASPLKHPLLPENFYNSLESALMSSFNSQDRLQTGMSFPPFGTPGTVANTLQPIPGSSSKASPLAQGVTDSSVPTGKQTKKKSSPKRKRPAAPSTASRKKLRPEVAEEWIDDRSPQEGANSSAGQGSSSPSEGVAGGEAGRTGSPLVSSSPSLSPTPNRRGPRVKLPTRSSPVHAIHKGTACIFFTNLSDLAQKYRYQDLKSRIPTSAEILILTCDASKKYLIGVERRHLPFCNEFQGKVGKEQPQFSFHCPGCCEYIGQTLREAFMHFLGPDSVKAQKVRTARSRAIQFIITCDGNKWEKRRLEWKGPPQPSLGLGSVDGGLSGQLADKGSFEEEGDAHMLQHYRSSSNLPTGRSSPWDRIPPHPSLPMPEDEADSYSPLLKLHEIEEEQRRQQAQTTTMPKEDKPKLVFEITSDDGFKTTADTIDAAWDQVVEKVQEARINARMKQLSFAAVNGCVMLGVTHESVMNLMEQLAGAKNCIHYKFKYHKYSPHDLAEDEDPPVNPNGCCRAEVLSRRSKFDMFSWLASQHRQLPVLDYNEEEEEVQHKSTRRPTSMDLPMAMRFRYLRQTSREAVGVYRSPIHGRGLFCKRNIDSGEMVIEYAGMVIRSVLTDKRENYYNSKGIGCYMFRIDDYEVVDATMHGNAARFINHSCEPNCYSRVIQVEGKKHIVIFAMRKIYKGEELTYDYKFPIEDQNSKIDCTCGSKRCRKYLN</sequence>
<feature type="region of interest" description="Disordered" evidence="18">
    <location>
        <begin position="782"/>
        <end position="842"/>
    </location>
</feature>
<organism evidence="25 26">
    <name type="scientific">Branchiostoma lanceolatum</name>
    <name type="common">Common lancelet</name>
    <name type="synonym">Amphioxus lanceolatum</name>
    <dbReference type="NCBI Taxonomy" id="7740"/>
    <lineage>
        <taxon>Eukaryota</taxon>
        <taxon>Metazoa</taxon>
        <taxon>Chordata</taxon>
        <taxon>Cephalochordata</taxon>
        <taxon>Leptocardii</taxon>
        <taxon>Amphioxiformes</taxon>
        <taxon>Branchiostomatidae</taxon>
        <taxon>Branchiostoma</taxon>
    </lineage>
</organism>
<dbReference type="InterPro" id="IPR001214">
    <property type="entry name" value="SET_dom"/>
</dbReference>
<dbReference type="PROSITE" id="PS50016">
    <property type="entry name" value="ZF_PHD_2"/>
    <property type="match status" value="3"/>
</dbReference>
<dbReference type="Pfam" id="PF05965">
    <property type="entry name" value="FYRC"/>
    <property type="match status" value="1"/>
</dbReference>
<proteinExistence type="predicted"/>
<feature type="domain" description="PHD-type" evidence="19">
    <location>
        <begin position="1025"/>
        <end position="1086"/>
    </location>
</feature>
<evidence type="ECO:0000259" key="22">
    <source>
        <dbReference type="PROSITE" id="PS50868"/>
    </source>
</evidence>
<dbReference type="GO" id="GO:0045893">
    <property type="term" value="P:positive regulation of DNA-templated transcription"/>
    <property type="evidence" value="ECO:0007669"/>
    <property type="project" value="TreeGrafter"/>
</dbReference>
<keyword evidence="11" id="KW-0103">Bromodomain</keyword>
<dbReference type="CDD" id="cd19170">
    <property type="entry name" value="SET_KMT2A_2B"/>
    <property type="match status" value="1"/>
</dbReference>
<dbReference type="GO" id="GO:0140945">
    <property type="term" value="F:histone H3K4 monomethyltransferase activity"/>
    <property type="evidence" value="ECO:0007669"/>
    <property type="project" value="UniProtKB-EC"/>
</dbReference>
<dbReference type="InterPro" id="IPR047219">
    <property type="entry name" value="KMT2A_2B_SET"/>
</dbReference>
<dbReference type="Proteomes" id="UP000838412">
    <property type="component" value="Chromosome 4"/>
</dbReference>
<evidence type="ECO:0000256" key="1">
    <source>
        <dbReference type="ARBA" id="ARBA00004123"/>
    </source>
</evidence>
<feature type="compositionally biased region" description="Basic and acidic residues" evidence="18">
    <location>
        <begin position="2638"/>
        <end position="2655"/>
    </location>
</feature>
<dbReference type="Gene3D" id="3.30.160.360">
    <property type="match status" value="2"/>
</dbReference>
<dbReference type="GO" id="GO:0035097">
    <property type="term" value="C:histone methyltransferase complex"/>
    <property type="evidence" value="ECO:0007669"/>
    <property type="project" value="TreeGrafter"/>
</dbReference>
<evidence type="ECO:0000256" key="7">
    <source>
        <dbReference type="ARBA" id="ARBA00022771"/>
    </source>
</evidence>
<feature type="compositionally biased region" description="Basic and acidic residues" evidence="18">
    <location>
        <begin position="1997"/>
        <end position="2007"/>
    </location>
</feature>
<dbReference type="FunFam" id="2.170.270.10:FF:000004">
    <property type="entry name" value="Histone-lysine N-methyltransferase"/>
    <property type="match status" value="1"/>
</dbReference>
<feature type="compositionally biased region" description="Polar residues" evidence="18">
    <location>
        <begin position="1977"/>
        <end position="1991"/>
    </location>
</feature>
<dbReference type="Pfam" id="PF13771">
    <property type="entry name" value="zf-HC5HC2H"/>
    <property type="match status" value="1"/>
</dbReference>
<feature type="compositionally biased region" description="Polar residues" evidence="18">
    <location>
        <begin position="3009"/>
        <end position="3028"/>
    </location>
</feature>
<feature type="compositionally biased region" description="Basic and acidic residues" evidence="18">
    <location>
        <begin position="1170"/>
        <end position="1182"/>
    </location>
</feature>
<dbReference type="CDD" id="cd15664">
    <property type="entry name" value="ePHD_KMT2A_like"/>
    <property type="match status" value="1"/>
</dbReference>
<feature type="compositionally biased region" description="Polar residues" evidence="18">
    <location>
        <begin position="1860"/>
        <end position="1874"/>
    </location>
</feature>
<dbReference type="PANTHER" id="PTHR45838:SF4">
    <property type="entry name" value="HISTONE-LYSINE N-METHYLTRANSFERASE TRITHORAX"/>
    <property type="match status" value="1"/>
</dbReference>
<feature type="region of interest" description="Disordered" evidence="18">
    <location>
        <begin position="1914"/>
        <end position="2047"/>
    </location>
</feature>
<feature type="compositionally biased region" description="Basic and acidic residues" evidence="18">
    <location>
        <begin position="2362"/>
        <end position="2373"/>
    </location>
</feature>
<dbReference type="InterPro" id="IPR034732">
    <property type="entry name" value="EPHD"/>
</dbReference>